<sequence>MQGGPRAPRSKATATLLAVFFLAAFVCFMLLGHWQVQRRAWKLDLIERVEQRVHAAPVAAPGLAGWTDLGAAGQEYRHVLVSGVFQHDKEALVQAVTVKGSGFWVLTPLKLADGSSVLVNRGFVPPEARALAAHGGASPKGETVITGLLRLSEPGGGFLRKNDAAADRWYSRDVQAIAAARGVVQAAPYFIDADGGDFAAPELPVGGLTVVSFPNSHLSYALTWYGMALLTVVGAVIWWREELRARRRQG</sequence>
<dbReference type="PANTHER" id="PTHR23427:SF2">
    <property type="entry name" value="SURFEIT LOCUS PROTEIN 1"/>
    <property type="match status" value="1"/>
</dbReference>
<keyword evidence="6" id="KW-1003">Cell membrane</keyword>
<dbReference type="Pfam" id="PF02104">
    <property type="entry name" value="SURF1"/>
    <property type="match status" value="1"/>
</dbReference>
<evidence type="ECO:0000256" key="5">
    <source>
        <dbReference type="ARBA" id="ARBA00023136"/>
    </source>
</evidence>
<dbReference type="KEGG" id="xyk:GT347_00790"/>
<evidence type="ECO:0000313" key="8">
    <source>
        <dbReference type="Proteomes" id="UP000464787"/>
    </source>
</evidence>
<evidence type="ECO:0000256" key="6">
    <source>
        <dbReference type="RuleBase" id="RU363076"/>
    </source>
</evidence>
<evidence type="ECO:0000256" key="1">
    <source>
        <dbReference type="ARBA" id="ARBA00004370"/>
    </source>
</evidence>
<gene>
    <name evidence="7" type="ORF">GT347_00790</name>
</gene>
<dbReference type="InterPro" id="IPR002994">
    <property type="entry name" value="Surf1/Shy1"/>
</dbReference>
<evidence type="ECO:0000313" key="7">
    <source>
        <dbReference type="EMBL" id="QHI96655.1"/>
    </source>
</evidence>
<reference evidence="7 8" key="1">
    <citation type="submission" date="2020-01" db="EMBL/GenBank/DDBJ databases">
        <title>Genome sequencing of strain KACC 21265.</title>
        <authorList>
            <person name="Heo J."/>
            <person name="Kim S.-J."/>
            <person name="Kim J.-S."/>
            <person name="Hong S.-B."/>
            <person name="Kwon S.-W."/>
        </authorList>
    </citation>
    <scope>NUCLEOTIDE SEQUENCE [LARGE SCALE GENOMIC DNA]</scope>
    <source>
        <strain evidence="7 8">KACC 21265</strain>
    </source>
</reference>
<keyword evidence="5 6" id="KW-0472">Membrane</keyword>
<evidence type="ECO:0000256" key="3">
    <source>
        <dbReference type="ARBA" id="ARBA00022692"/>
    </source>
</evidence>
<dbReference type="PANTHER" id="PTHR23427">
    <property type="entry name" value="SURFEIT LOCUS PROTEIN"/>
    <property type="match status" value="1"/>
</dbReference>
<keyword evidence="3 6" id="KW-0812">Transmembrane</keyword>
<evidence type="ECO:0000256" key="2">
    <source>
        <dbReference type="ARBA" id="ARBA00007165"/>
    </source>
</evidence>
<dbReference type="AlphaFoldDB" id="A0A857J199"/>
<keyword evidence="8" id="KW-1185">Reference proteome</keyword>
<protein>
    <recommendedName>
        <fullName evidence="6">SURF1-like protein</fullName>
    </recommendedName>
</protein>
<dbReference type="Proteomes" id="UP000464787">
    <property type="component" value="Chromosome"/>
</dbReference>
<name>A0A857J199_9BURK</name>
<dbReference type="PROSITE" id="PS50895">
    <property type="entry name" value="SURF1"/>
    <property type="match status" value="1"/>
</dbReference>
<dbReference type="CDD" id="cd06662">
    <property type="entry name" value="SURF1"/>
    <property type="match status" value="1"/>
</dbReference>
<proteinExistence type="inferred from homology"/>
<organism evidence="7 8">
    <name type="scientific">Xylophilus rhododendri</name>
    <dbReference type="NCBI Taxonomy" id="2697032"/>
    <lineage>
        <taxon>Bacteria</taxon>
        <taxon>Pseudomonadati</taxon>
        <taxon>Pseudomonadota</taxon>
        <taxon>Betaproteobacteria</taxon>
        <taxon>Burkholderiales</taxon>
        <taxon>Xylophilus</taxon>
    </lineage>
</organism>
<dbReference type="EMBL" id="CP047650">
    <property type="protein sequence ID" value="QHI96655.1"/>
    <property type="molecule type" value="Genomic_DNA"/>
</dbReference>
<dbReference type="InterPro" id="IPR045214">
    <property type="entry name" value="Surf1/Surf4"/>
</dbReference>
<evidence type="ECO:0000256" key="4">
    <source>
        <dbReference type="ARBA" id="ARBA00022989"/>
    </source>
</evidence>
<dbReference type="RefSeq" id="WP_160550173.1">
    <property type="nucleotide sequence ID" value="NZ_CP047650.1"/>
</dbReference>
<feature type="transmembrane region" description="Helical" evidence="6">
    <location>
        <begin position="12"/>
        <end position="34"/>
    </location>
</feature>
<comment type="similarity">
    <text evidence="2 6">Belongs to the SURF1 family.</text>
</comment>
<keyword evidence="4 6" id="KW-1133">Transmembrane helix</keyword>
<feature type="transmembrane region" description="Helical" evidence="6">
    <location>
        <begin position="218"/>
        <end position="239"/>
    </location>
</feature>
<dbReference type="GO" id="GO:0005886">
    <property type="term" value="C:plasma membrane"/>
    <property type="evidence" value="ECO:0007669"/>
    <property type="project" value="UniProtKB-SubCell"/>
</dbReference>
<accession>A0A857J199</accession>
<comment type="subcellular location">
    <subcellularLocation>
        <location evidence="6">Cell membrane</location>
        <topology evidence="6">Multi-pass membrane protein</topology>
    </subcellularLocation>
    <subcellularLocation>
        <location evidence="1">Membrane</location>
    </subcellularLocation>
</comment>